<dbReference type="EMBL" id="JBHSYS010000001">
    <property type="protein sequence ID" value="MFC6956283.1"/>
    <property type="molecule type" value="Genomic_DNA"/>
</dbReference>
<dbReference type="Pfam" id="PF13460">
    <property type="entry name" value="NAD_binding_10"/>
    <property type="match status" value="1"/>
</dbReference>
<gene>
    <name evidence="2" type="ORF">ACFQS3_03635</name>
</gene>
<evidence type="ECO:0000313" key="2">
    <source>
        <dbReference type="EMBL" id="MFC6956283.1"/>
    </source>
</evidence>
<proteinExistence type="predicted"/>
<feature type="domain" description="NAD(P)-binding" evidence="1">
    <location>
        <begin position="27"/>
        <end position="199"/>
    </location>
</feature>
<name>A0ABW2D475_9ACTN</name>
<dbReference type="Gene3D" id="3.40.50.720">
    <property type="entry name" value="NAD(P)-binding Rossmann-like Domain"/>
    <property type="match status" value="1"/>
</dbReference>
<reference evidence="3" key="1">
    <citation type="journal article" date="2019" name="Int. J. Syst. Evol. Microbiol.">
        <title>The Global Catalogue of Microorganisms (GCM) 10K type strain sequencing project: providing services to taxonomists for standard genome sequencing and annotation.</title>
        <authorList>
            <consortium name="The Broad Institute Genomics Platform"/>
            <consortium name="The Broad Institute Genome Sequencing Center for Infectious Disease"/>
            <person name="Wu L."/>
            <person name="Ma J."/>
        </authorList>
    </citation>
    <scope>NUCLEOTIDE SEQUENCE [LARGE SCALE GENOMIC DNA]</scope>
    <source>
        <strain evidence="3">KACC 12634</strain>
    </source>
</reference>
<dbReference type="InterPro" id="IPR051604">
    <property type="entry name" value="Ergot_Alk_Oxidoreductase"/>
</dbReference>
<dbReference type="PANTHER" id="PTHR43162">
    <property type="match status" value="1"/>
</dbReference>
<keyword evidence="3" id="KW-1185">Reference proteome</keyword>
<organism evidence="2 3">
    <name type="scientific">Glycomyces mayteni</name>
    <dbReference type="NCBI Taxonomy" id="543887"/>
    <lineage>
        <taxon>Bacteria</taxon>
        <taxon>Bacillati</taxon>
        <taxon>Actinomycetota</taxon>
        <taxon>Actinomycetes</taxon>
        <taxon>Glycomycetales</taxon>
        <taxon>Glycomycetaceae</taxon>
        <taxon>Glycomyces</taxon>
    </lineage>
</organism>
<dbReference type="SUPFAM" id="SSF51735">
    <property type="entry name" value="NAD(P)-binding Rossmann-fold domains"/>
    <property type="match status" value="1"/>
</dbReference>
<dbReference type="InterPro" id="IPR036291">
    <property type="entry name" value="NAD(P)-bd_dom_sf"/>
</dbReference>
<dbReference type="RefSeq" id="WP_382353988.1">
    <property type="nucleotide sequence ID" value="NZ_JBHMBP010000004.1"/>
</dbReference>
<dbReference type="InterPro" id="IPR016040">
    <property type="entry name" value="NAD(P)-bd_dom"/>
</dbReference>
<evidence type="ECO:0000313" key="3">
    <source>
        <dbReference type="Proteomes" id="UP001596470"/>
    </source>
</evidence>
<protein>
    <submittedName>
        <fullName evidence="2">SDR family oxidoreductase</fullName>
    </submittedName>
</protein>
<sequence>MNDFDGTALDGMNLDSAMLDGTVLVTGARGNIGSRVASALTRAGHAVRASGRSIDGLAVPEGAEAVTLDLTEPSGAAAALDGVRTVFLYPTFGDIGGFLAAAVEAGVEHAVLLSSPAAYDPVEHAGPIGAAHQAIEGAVRASGLPHTVLYPSWLGSNVFRDWAGQVRAGRVPIAFPEWQINPIHLGDVAEVAVDLLTRPQFRGRSLVLTGPESLTQRQAVAAVAAELGRPVEVEELTREQALAGRPEWFPEAMFDSLLDVAANFGDTPATVNNNVERVLGRPARTFAQWLHDERGRFDAS</sequence>
<comment type="caution">
    <text evidence="2">The sequence shown here is derived from an EMBL/GenBank/DDBJ whole genome shotgun (WGS) entry which is preliminary data.</text>
</comment>
<evidence type="ECO:0000259" key="1">
    <source>
        <dbReference type="Pfam" id="PF13460"/>
    </source>
</evidence>
<accession>A0ABW2D475</accession>
<dbReference type="Proteomes" id="UP001596470">
    <property type="component" value="Unassembled WGS sequence"/>
</dbReference>
<dbReference type="PANTHER" id="PTHR43162:SF1">
    <property type="entry name" value="PRESTALK A DIFFERENTIATION PROTEIN A"/>
    <property type="match status" value="1"/>
</dbReference>